<feature type="region of interest" description="Disordered" evidence="2">
    <location>
        <begin position="1335"/>
        <end position="1396"/>
    </location>
</feature>
<dbReference type="Proteomes" id="UP000541610">
    <property type="component" value="Unassembled WGS sequence"/>
</dbReference>
<evidence type="ECO:0000259" key="3">
    <source>
        <dbReference type="PROSITE" id="PS50158"/>
    </source>
</evidence>
<feature type="compositionally biased region" description="Acidic residues" evidence="2">
    <location>
        <begin position="1386"/>
        <end position="1396"/>
    </location>
</feature>
<dbReference type="InterPro" id="IPR021109">
    <property type="entry name" value="Peptidase_aspartic_dom_sf"/>
</dbReference>
<feature type="region of interest" description="Disordered" evidence="2">
    <location>
        <begin position="494"/>
        <end position="568"/>
    </location>
</feature>
<dbReference type="Gene3D" id="4.10.60.10">
    <property type="entry name" value="Zinc finger, CCHC-type"/>
    <property type="match status" value="1"/>
</dbReference>
<evidence type="ECO:0000313" key="4">
    <source>
        <dbReference type="EMBL" id="KAF4685092.1"/>
    </source>
</evidence>
<dbReference type="EMBL" id="JABANP010000278">
    <property type="protein sequence ID" value="KAF4685092.1"/>
    <property type="molecule type" value="Genomic_DNA"/>
</dbReference>
<proteinExistence type="predicted"/>
<dbReference type="InterPro" id="IPR036875">
    <property type="entry name" value="Znf_CCHC_sf"/>
</dbReference>
<feature type="compositionally biased region" description="Basic and acidic residues" evidence="2">
    <location>
        <begin position="1022"/>
        <end position="1039"/>
    </location>
</feature>
<dbReference type="SMART" id="SM00343">
    <property type="entry name" value="ZnF_C2HC"/>
    <property type="match status" value="3"/>
</dbReference>
<name>A0A7J6NMH9_PEROL</name>
<dbReference type="InterPro" id="IPR001878">
    <property type="entry name" value="Znf_CCHC"/>
</dbReference>
<dbReference type="GO" id="GO:0008270">
    <property type="term" value="F:zinc ion binding"/>
    <property type="evidence" value="ECO:0007669"/>
    <property type="project" value="UniProtKB-KW"/>
</dbReference>
<dbReference type="SUPFAM" id="SSF50630">
    <property type="entry name" value="Acid proteases"/>
    <property type="match status" value="1"/>
</dbReference>
<evidence type="ECO:0000256" key="1">
    <source>
        <dbReference type="PROSITE-ProRule" id="PRU00047"/>
    </source>
</evidence>
<dbReference type="PROSITE" id="PS50158">
    <property type="entry name" value="ZF_CCHC"/>
    <property type="match status" value="1"/>
</dbReference>
<dbReference type="PROSITE" id="PS00141">
    <property type="entry name" value="ASP_PROTEASE"/>
    <property type="match status" value="1"/>
</dbReference>
<sequence length="1494" mass="164264">MVETTSTEIVLEREMECDGNNGSEPNNVTDSGEAQRLPGSLVSSGVKLPQPMDDIDDIIDDPEEQGRRHGDAPVIVNARLSEVRDLMVDMGLPRGSCEWLWCLAFMANVSAGNTVDEAVMVPLEGAGRMDSGGELQDGSSKVVVNTTSRALVTQGTPLRGLEGNASACIVPLISLWTGRWARSHRSRVRSDGQGQYSRAHQEFGCVPAKFPNSLGPLRCILDKACEGSPGGNGQPLDAICEGVTPIGRLVRVQMQGSSPTFALGTGPRLPLIDGSRWSARPCLVKPADGACGRSLIESGDNVPNLASLSDEQATDARRTEDAIVRPKVEGLKDYCISTVSGEPDRGYRDAVEVEEGIEARLRRLAPEERDQLGKPQRVEGLPLGVLSEGGHCGMEIEVHGNPGVRSLKHHGPMEPHPKIWCHDRSCWICCRDGGIVYFLERYGPDSPPLSGYYETGVCDSEVDGLKDTRASENAGHTPYGDLDSELKDGYEGNAEQTRCARVEDKDDKGSYVPPLSTTPVPPGDAQGEGQFNKDQRVDRGTSMDSPKDGDGGLGALRGEGRNMEREESVTTPMMGALGVEVKVREEVSYQCFRDKVLTKHRRMYQIAKMMDEDYITGSGYESGGRRRFRSFSQEKKGSRFVQALLHASDSEDSTEGMNKCHVYAIGQDKAEFKCYRCLGKGHSAKRCTADEPKDLDERCLRCGSPGHKLDDCKIQVEKATCARCGLTGHLAYVCRGKSKVPASSRSPSPMRGSRPNKAKVHCATYSPFKVFMLGRKVAEDEGSERCAMVLGEHYHLNLSCKERMAMVVGDVEVEGKTIAALFDTGAELSLVTLSTLEDLGVDGDIDTTVTPSISVADGGRLKIFGAVTLRVATPNISIKDQFIVTDDCLTVPLLLGCPTLAKLKTSIHVTPKGTRIHTNVAPTEDTKVKGRVKFSDKVEYFPEEIFQGWEHPTNEIMVNYQVHIINQLVEEDGTQRIDKGLITVEKFEDPISPWYWARFPDQGSSKETGDFTKMVCFAGPQDDERVDRDSNKDNKEMKGSRPPQQKGYSDEEVDELKALERYAAPDGPYEEGILNDVDFERVSMDRAEGSYVEDYQLAVRAYNITPRMWANVSPAELHFTYGIRAPGERGDGDDDIDWDELKVKYFDTDLLSFVKDSIPLMENSREDYLVTMREYLELWRMRQERNLERMAVTEDRRYDPKLFDIVFTSKCPANRIGHHLDVIWSGPSTVTSLNGTAMVGITPGIILEVVGGVVVSEDGRSLEVPEGYGLSEVYPLKNVKHASALQGVIYGYLREGRRVFLDSDGAIKDMTLRPGTEMDDLRLLRHARRRSELEKMVRESGRVGGTSESEGLFPPGVVPSEEEIQQPEDGLLPPDILSAGSSEEGVPSEDEDLEDDDTVDLSRLREQLGIGEGYEFGRFMSKVPPSGAVVIVVDHEYNGLATVLEGDEGTDDGSVLVQPMRIELLGGCIELKKATDVDIITVQLDGMVYVSPTD</sequence>
<feature type="compositionally biased region" description="Basic and acidic residues" evidence="2">
    <location>
        <begin position="558"/>
        <end position="568"/>
    </location>
</feature>
<dbReference type="CDD" id="cd00303">
    <property type="entry name" value="retropepsin_like"/>
    <property type="match status" value="1"/>
</dbReference>
<dbReference type="GO" id="GO:0006508">
    <property type="term" value="P:proteolysis"/>
    <property type="evidence" value="ECO:0007669"/>
    <property type="project" value="InterPro"/>
</dbReference>
<feature type="compositionally biased region" description="Basic and acidic residues" evidence="2">
    <location>
        <begin position="531"/>
        <end position="550"/>
    </location>
</feature>
<comment type="caution">
    <text evidence="4">The sequence shown here is derived from an EMBL/GenBank/DDBJ whole genome shotgun (WGS) entry which is preliminary data.</text>
</comment>
<accession>A0A7J6NMH9</accession>
<keyword evidence="1" id="KW-0479">Metal-binding</keyword>
<dbReference type="PANTHER" id="PTHR23002">
    <property type="entry name" value="ZINC FINGER CCHC DOMAIN CONTAINING PROTEIN"/>
    <property type="match status" value="1"/>
</dbReference>
<evidence type="ECO:0000256" key="2">
    <source>
        <dbReference type="SAM" id="MobiDB-lite"/>
    </source>
</evidence>
<gene>
    <name evidence="4" type="ORF">FOZ60_006862</name>
</gene>
<feature type="compositionally biased region" description="Polar residues" evidence="2">
    <location>
        <begin position="20"/>
        <end position="32"/>
    </location>
</feature>
<dbReference type="InterPro" id="IPR051714">
    <property type="entry name" value="Znf_CCHC_NABP"/>
</dbReference>
<feature type="region of interest" description="Disordered" evidence="2">
    <location>
        <begin position="469"/>
        <end position="488"/>
    </location>
</feature>
<feature type="region of interest" description="Disordered" evidence="2">
    <location>
        <begin position="15"/>
        <end position="52"/>
    </location>
</feature>
<dbReference type="OrthoDB" id="7744392at2759"/>
<dbReference type="SUPFAM" id="SSF57756">
    <property type="entry name" value="Retrovirus zinc finger-like domains"/>
    <property type="match status" value="1"/>
</dbReference>
<reference evidence="4 5" key="1">
    <citation type="submission" date="2020-04" db="EMBL/GenBank/DDBJ databases">
        <title>Perkinsus olseni comparative genomics.</title>
        <authorList>
            <person name="Bogema D.R."/>
        </authorList>
    </citation>
    <scope>NUCLEOTIDE SEQUENCE [LARGE SCALE GENOMIC DNA]</scope>
    <source>
        <strain evidence="4">00978-12</strain>
    </source>
</reference>
<dbReference type="GO" id="GO:0004190">
    <property type="term" value="F:aspartic-type endopeptidase activity"/>
    <property type="evidence" value="ECO:0007669"/>
    <property type="project" value="InterPro"/>
</dbReference>
<protein>
    <recommendedName>
        <fullName evidence="3">CCHC-type domain-containing protein</fullName>
    </recommendedName>
</protein>
<evidence type="ECO:0000313" key="5">
    <source>
        <dbReference type="Proteomes" id="UP000541610"/>
    </source>
</evidence>
<dbReference type="GO" id="GO:0003676">
    <property type="term" value="F:nucleic acid binding"/>
    <property type="evidence" value="ECO:0007669"/>
    <property type="project" value="InterPro"/>
</dbReference>
<dbReference type="Pfam" id="PF13650">
    <property type="entry name" value="Asp_protease_2"/>
    <property type="match status" value="1"/>
</dbReference>
<organism evidence="4 5">
    <name type="scientific">Perkinsus olseni</name>
    <name type="common">Perkinsus atlanticus</name>
    <dbReference type="NCBI Taxonomy" id="32597"/>
    <lineage>
        <taxon>Eukaryota</taxon>
        <taxon>Sar</taxon>
        <taxon>Alveolata</taxon>
        <taxon>Perkinsozoa</taxon>
        <taxon>Perkinsea</taxon>
        <taxon>Perkinsida</taxon>
        <taxon>Perkinsidae</taxon>
        <taxon>Perkinsus</taxon>
    </lineage>
</organism>
<keyword evidence="1" id="KW-0863">Zinc-finger</keyword>
<keyword evidence="1" id="KW-0862">Zinc</keyword>
<feature type="region of interest" description="Disordered" evidence="2">
    <location>
        <begin position="1018"/>
        <end position="1051"/>
    </location>
</feature>
<dbReference type="InterPro" id="IPR001969">
    <property type="entry name" value="Aspartic_peptidase_AS"/>
</dbReference>
<dbReference type="Gene3D" id="2.40.70.10">
    <property type="entry name" value="Acid Proteases"/>
    <property type="match status" value="1"/>
</dbReference>
<feature type="domain" description="CCHC-type" evidence="3">
    <location>
        <begin position="698"/>
        <end position="713"/>
    </location>
</feature>
<feature type="compositionally biased region" description="Basic and acidic residues" evidence="2">
    <location>
        <begin position="498"/>
        <end position="509"/>
    </location>
</feature>